<dbReference type="Pfam" id="PF00072">
    <property type="entry name" value="Response_reg"/>
    <property type="match status" value="1"/>
</dbReference>
<dbReference type="PANTHER" id="PTHR42872">
    <property type="entry name" value="PROTEIN-GLUTAMATE METHYLESTERASE/PROTEIN-GLUTAMINE GLUTAMINASE"/>
    <property type="match status" value="1"/>
</dbReference>
<keyword evidence="3" id="KW-0963">Cytoplasm</keyword>
<evidence type="ECO:0000256" key="2">
    <source>
        <dbReference type="ARBA" id="ARBA00048267"/>
    </source>
</evidence>
<dbReference type="CDD" id="cd17541">
    <property type="entry name" value="REC_CheB-like"/>
    <property type="match status" value="1"/>
</dbReference>
<comment type="catalytic activity">
    <reaction evidence="2 3">
        <text>[protein]-L-glutamate 5-O-methyl ester + H2O = L-glutamyl-[protein] + methanol + H(+)</text>
        <dbReference type="Rhea" id="RHEA:23236"/>
        <dbReference type="Rhea" id="RHEA-COMP:10208"/>
        <dbReference type="Rhea" id="RHEA-COMP:10311"/>
        <dbReference type="ChEBI" id="CHEBI:15377"/>
        <dbReference type="ChEBI" id="CHEBI:15378"/>
        <dbReference type="ChEBI" id="CHEBI:17790"/>
        <dbReference type="ChEBI" id="CHEBI:29973"/>
        <dbReference type="ChEBI" id="CHEBI:82795"/>
        <dbReference type="EC" id="3.1.1.61"/>
    </reaction>
</comment>
<dbReference type="SUPFAM" id="SSF52738">
    <property type="entry name" value="Methylesterase CheB, C-terminal domain"/>
    <property type="match status" value="1"/>
</dbReference>
<feature type="domain" description="CheB-type methylesterase" evidence="7">
    <location>
        <begin position="159"/>
        <end position="343"/>
    </location>
</feature>
<dbReference type="InterPro" id="IPR000673">
    <property type="entry name" value="Sig_transdc_resp-reg_Me-estase"/>
</dbReference>
<dbReference type="SMART" id="SM00448">
    <property type="entry name" value="REC"/>
    <property type="match status" value="1"/>
</dbReference>
<dbReference type="PROSITE" id="PS50122">
    <property type="entry name" value="CHEB"/>
    <property type="match status" value="1"/>
</dbReference>
<evidence type="ECO:0000259" key="6">
    <source>
        <dbReference type="PROSITE" id="PS50110"/>
    </source>
</evidence>
<comment type="catalytic activity">
    <reaction evidence="3">
        <text>L-glutaminyl-[protein] + H2O = L-glutamyl-[protein] + NH4(+)</text>
        <dbReference type="Rhea" id="RHEA:16441"/>
        <dbReference type="Rhea" id="RHEA-COMP:10207"/>
        <dbReference type="Rhea" id="RHEA-COMP:10208"/>
        <dbReference type="ChEBI" id="CHEBI:15377"/>
        <dbReference type="ChEBI" id="CHEBI:28938"/>
        <dbReference type="ChEBI" id="CHEBI:29973"/>
        <dbReference type="ChEBI" id="CHEBI:30011"/>
        <dbReference type="EC" id="3.5.1.44"/>
    </reaction>
</comment>
<keyword evidence="3 5" id="KW-0597">Phosphoprotein</keyword>
<evidence type="ECO:0000313" key="9">
    <source>
        <dbReference type="Proteomes" id="UP000500961"/>
    </source>
</evidence>
<feature type="modified residue" description="4-aspartylphosphate" evidence="3 5">
    <location>
        <position position="59"/>
    </location>
</feature>
<dbReference type="RefSeq" id="WP_173074215.1">
    <property type="nucleotide sequence ID" value="NZ_CP041345.1"/>
</dbReference>
<dbReference type="Pfam" id="PF01339">
    <property type="entry name" value="CheB_methylest"/>
    <property type="match status" value="1"/>
</dbReference>
<dbReference type="InterPro" id="IPR008248">
    <property type="entry name" value="CheB-like"/>
</dbReference>
<dbReference type="NCBIfam" id="NF001965">
    <property type="entry name" value="PRK00742.1"/>
    <property type="match status" value="1"/>
</dbReference>
<feature type="active site" evidence="3 4">
    <location>
        <position position="193"/>
    </location>
</feature>
<evidence type="ECO:0000256" key="4">
    <source>
        <dbReference type="PROSITE-ProRule" id="PRU00050"/>
    </source>
</evidence>
<comment type="domain">
    <text evidence="3">Contains a C-terminal catalytic domain, and an N-terminal region which modulates catalytic activity.</text>
</comment>
<evidence type="ECO:0000256" key="3">
    <source>
        <dbReference type="HAMAP-Rule" id="MF_00099"/>
    </source>
</evidence>
<dbReference type="SUPFAM" id="SSF52172">
    <property type="entry name" value="CheY-like"/>
    <property type="match status" value="1"/>
</dbReference>
<reference evidence="8 9" key="1">
    <citation type="submission" date="2019-07" db="EMBL/GenBank/DDBJ databases">
        <title>Thalassofilum flectens gen. nov., sp. nov., a novel moderate thermophilic anaerobe from a shallow sea hot spring in Kunashir Island (Russia), representing a new family in the order Bacteroidales, and proposal of Thalassofilacea fam. nov.</title>
        <authorList>
            <person name="Kochetkova T.V."/>
            <person name="Podosokorskaya O.A."/>
            <person name="Novikov A."/>
            <person name="Elcheninov A.G."/>
            <person name="Toshchakov S.V."/>
            <person name="Kublanov I.V."/>
        </authorList>
    </citation>
    <scope>NUCLEOTIDE SEQUENCE [LARGE SCALE GENOMIC DNA]</scope>
    <source>
        <strain evidence="8 9">38-H</strain>
    </source>
</reference>
<feature type="active site" evidence="3 4">
    <location>
        <position position="166"/>
    </location>
</feature>
<evidence type="ECO:0000256" key="5">
    <source>
        <dbReference type="PROSITE-ProRule" id="PRU00169"/>
    </source>
</evidence>
<feature type="active site" evidence="3 4">
    <location>
        <position position="290"/>
    </location>
</feature>
<dbReference type="GO" id="GO:0005737">
    <property type="term" value="C:cytoplasm"/>
    <property type="evidence" value="ECO:0007669"/>
    <property type="project" value="UniProtKB-SubCell"/>
</dbReference>
<dbReference type="GO" id="GO:0000156">
    <property type="term" value="F:phosphorelay response regulator activity"/>
    <property type="evidence" value="ECO:0007669"/>
    <property type="project" value="InterPro"/>
</dbReference>
<keyword evidence="9" id="KW-1185">Reference proteome</keyword>
<dbReference type="GO" id="GO:0050568">
    <property type="term" value="F:protein-glutamine glutaminase activity"/>
    <property type="evidence" value="ECO:0007669"/>
    <property type="project" value="UniProtKB-UniRule"/>
</dbReference>
<evidence type="ECO:0000256" key="1">
    <source>
        <dbReference type="ARBA" id="ARBA00022801"/>
    </source>
</evidence>
<feature type="domain" description="Response regulatory" evidence="6">
    <location>
        <begin position="8"/>
        <end position="124"/>
    </location>
</feature>
<comment type="subcellular location">
    <subcellularLocation>
        <location evidence="3">Cytoplasm</location>
    </subcellularLocation>
</comment>
<dbReference type="Gene3D" id="3.40.50.2300">
    <property type="match status" value="1"/>
</dbReference>
<keyword evidence="3 4" id="KW-0145">Chemotaxis</keyword>
<dbReference type="HAMAP" id="MF_00099">
    <property type="entry name" value="CheB_chemtxs"/>
    <property type="match status" value="1"/>
</dbReference>
<dbReference type="EC" id="3.1.1.61" evidence="3"/>
<dbReference type="EC" id="3.5.1.44" evidence="3"/>
<dbReference type="PANTHER" id="PTHR42872:SF3">
    <property type="entry name" value="PROTEIN-GLUTAMATE METHYLESTERASE_PROTEIN-GLUTAMINE GLUTAMINASE 1"/>
    <property type="match status" value="1"/>
</dbReference>
<comment type="function">
    <text evidence="3">Involved in chemotaxis. Part of a chemotaxis signal transduction system that modulates chemotaxis in response to various stimuli. Catalyzes the demethylation of specific methylglutamate residues introduced into the chemoreceptors (methyl-accepting chemotaxis proteins or MCP) by CheR. Also mediates the irreversible deamidation of specific glutamine residues to glutamic acid.</text>
</comment>
<dbReference type="InterPro" id="IPR001789">
    <property type="entry name" value="Sig_transdc_resp-reg_receiver"/>
</dbReference>
<dbReference type="Proteomes" id="UP000500961">
    <property type="component" value="Chromosome"/>
</dbReference>
<keyword evidence="1 3" id="KW-0378">Hydrolase</keyword>
<dbReference type="GO" id="GO:0008984">
    <property type="term" value="F:protein-glutamate methylesterase activity"/>
    <property type="evidence" value="ECO:0007669"/>
    <property type="project" value="UniProtKB-UniRule"/>
</dbReference>
<dbReference type="EMBL" id="CP041345">
    <property type="protein sequence ID" value="QKG79951.1"/>
    <property type="molecule type" value="Genomic_DNA"/>
</dbReference>
<protein>
    <recommendedName>
        <fullName evidence="3">Protein-glutamate methylesterase/protein-glutamine glutaminase</fullName>
        <ecNumber evidence="3">3.1.1.61</ecNumber>
        <ecNumber evidence="3">3.5.1.44</ecNumber>
    </recommendedName>
</protein>
<dbReference type="Gene3D" id="3.40.50.180">
    <property type="entry name" value="Methylesterase CheB, C-terminal domain"/>
    <property type="match status" value="1"/>
</dbReference>
<name>A0A7D3XV81_9BACT</name>
<dbReference type="InterPro" id="IPR011006">
    <property type="entry name" value="CheY-like_superfamily"/>
</dbReference>
<dbReference type="AlphaFoldDB" id="A0A7D3XV81"/>
<organism evidence="8 9">
    <name type="scientific">Tenuifilum thalassicum</name>
    <dbReference type="NCBI Taxonomy" id="2590900"/>
    <lineage>
        <taxon>Bacteria</taxon>
        <taxon>Pseudomonadati</taxon>
        <taxon>Bacteroidota</taxon>
        <taxon>Bacteroidia</taxon>
        <taxon>Bacteroidales</taxon>
        <taxon>Tenuifilaceae</taxon>
        <taxon>Tenuifilum</taxon>
    </lineage>
</organism>
<dbReference type="KEGG" id="ttz:FHG85_06625"/>
<proteinExistence type="inferred from homology"/>
<dbReference type="PIRSF" id="PIRSF000876">
    <property type="entry name" value="RR_chemtxs_CheB"/>
    <property type="match status" value="1"/>
</dbReference>
<dbReference type="InterPro" id="IPR035909">
    <property type="entry name" value="CheB_C"/>
</dbReference>
<evidence type="ECO:0000259" key="7">
    <source>
        <dbReference type="PROSITE" id="PS50122"/>
    </source>
</evidence>
<dbReference type="GO" id="GO:0006935">
    <property type="term" value="P:chemotaxis"/>
    <property type="evidence" value="ECO:0007669"/>
    <property type="project" value="UniProtKB-UniRule"/>
</dbReference>
<dbReference type="CDD" id="cd16432">
    <property type="entry name" value="CheB_Rec"/>
    <property type="match status" value="1"/>
</dbReference>
<evidence type="ECO:0000313" key="8">
    <source>
        <dbReference type="EMBL" id="QKG79951.1"/>
    </source>
</evidence>
<comment type="similarity">
    <text evidence="3">Belongs to the CheB family.</text>
</comment>
<accession>A0A7D3XV81</accession>
<sequence length="349" mass="38070">MTSEKLIRVLVVDDSAYIRKVMKQMLERSPFIEVVGTAINGVEALEKVKELDPDVITLDLIMPVMNGVEFLKNLMPTNPKPVLIASIASENGRMTMDAIEAGALEYIQKPTALATEKIYEITNELIEKVKILAQTRIPKPETAVAEIHNRRLKSNNRFEIVVIGVSTGGPQALRKIIPLLPTDFPLPICIVQHMPEGYTAIFSNRLNEQSKVKVVEATEGMTVEPGKVIIAKAGKHLAITPLQNGKKIAKLMAGNASNLYCPAVDVLFRSAAEVYGEKVLGLVLTGMGNDGKEGAAWIKAKGGIVLTEAESTCVVYGMPRSVDEAMLSDERIPLEEIAKRIVELTCTVL</sequence>
<dbReference type="PROSITE" id="PS50110">
    <property type="entry name" value="RESPONSE_REGULATORY"/>
    <property type="match status" value="1"/>
</dbReference>
<gene>
    <name evidence="3" type="primary">cheB</name>
    <name evidence="8" type="ORF">FHG85_06625</name>
</gene>
<comment type="PTM">
    <text evidence="3">Phosphorylated by CheA. Phosphorylation of the N-terminal regulatory domain activates the methylesterase activity.</text>
</comment>